<gene>
    <name evidence="5" type="ORF">PF011_g22333</name>
</gene>
<dbReference type="PANTHER" id="PTHR20961">
    <property type="entry name" value="GLYCOSYLTRANSFERASE"/>
    <property type="match status" value="1"/>
</dbReference>
<evidence type="ECO:0000259" key="4">
    <source>
        <dbReference type="Pfam" id="PF04577"/>
    </source>
</evidence>
<dbReference type="EMBL" id="QXFW01002227">
    <property type="protein sequence ID" value="KAE8980686.1"/>
    <property type="molecule type" value="Genomic_DNA"/>
</dbReference>
<dbReference type="InterPro" id="IPR007657">
    <property type="entry name" value="Glycosyltransferase_61"/>
</dbReference>
<dbReference type="GO" id="GO:0016757">
    <property type="term" value="F:glycosyltransferase activity"/>
    <property type="evidence" value="ECO:0007669"/>
    <property type="project" value="UniProtKB-KW"/>
</dbReference>
<reference evidence="5 6" key="1">
    <citation type="submission" date="2018-09" db="EMBL/GenBank/DDBJ databases">
        <title>Genomic investigation of the strawberry pathogen Phytophthora fragariae indicates pathogenicity is determined by transcriptional variation in three key races.</title>
        <authorList>
            <person name="Adams T.M."/>
            <person name="Armitage A.D."/>
            <person name="Sobczyk M.K."/>
            <person name="Bates H.J."/>
            <person name="Dunwell J.M."/>
            <person name="Nellist C.F."/>
            <person name="Harrison R.J."/>
        </authorList>
    </citation>
    <scope>NUCLEOTIDE SEQUENCE [LARGE SCALE GENOMIC DNA]</scope>
    <source>
        <strain evidence="5 6">SCRP245</strain>
    </source>
</reference>
<evidence type="ECO:0000256" key="3">
    <source>
        <dbReference type="ARBA" id="ARBA00023180"/>
    </source>
</evidence>
<organism evidence="5 6">
    <name type="scientific">Phytophthora fragariae</name>
    <dbReference type="NCBI Taxonomy" id="53985"/>
    <lineage>
        <taxon>Eukaryota</taxon>
        <taxon>Sar</taxon>
        <taxon>Stramenopiles</taxon>
        <taxon>Oomycota</taxon>
        <taxon>Peronosporomycetes</taxon>
        <taxon>Peronosporales</taxon>
        <taxon>Peronosporaceae</taxon>
        <taxon>Phytophthora</taxon>
    </lineage>
</organism>
<keyword evidence="3" id="KW-0325">Glycoprotein</keyword>
<evidence type="ECO:0000256" key="1">
    <source>
        <dbReference type="ARBA" id="ARBA00022676"/>
    </source>
</evidence>
<dbReference type="InterPro" id="IPR049625">
    <property type="entry name" value="Glyco_transf_61_cat"/>
</dbReference>
<protein>
    <recommendedName>
        <fullName evidence="4">Glycosyltransferase 61 catalytic domain-containing protein</fullName>
    </recommendedName>
</protein>
<accession>A0A6A3ICF8</accession>
<sequence length="612" mass="67601">MPKADAAPSSAVSVSPSALCGGRRRLLQTLALVLLLLGALSMVARVVDLSAATSSFSTGGAKSQSALSVRGPVRHNGYTKAASGDVATSGNLQAAASATAAATTAPVVAQPTLAQLKTQEQLKTRVVQRTKALHDYSTLETKNKCYVQRDVGIISAVQKSARHFCARGGWDALKQAPVSDQQATRVSTYRVGGGIKAATFQNLMLDLVGVSIHAPIQSMAQDGGRHDPRFNFNPRLLNCACDELAAHYRKLPGDKERKAEQIWYPTLMGLPADGIPLTSICAPRKPENTKRSPWDFVKSPLTAPDGNETVVFEDPVVLIARRDDHNPFFQISYALNAWIMLQALGWDVTRTRVVHLDGGYPSPIDALHKGILAPHHDIVEGSTLMGKRVHFRGEVLVAPYELSGPMMQHLDDAEPCHESELIKTFRAKSLLTLNVTPEVEREIGVTTVRPMIVTVITRRPYGGRTLQRVWVNEDEVMANMRIEYKGLNVEFRSIDYVNLTLAEQMRTTIESDMIISMHGAGLVNVIWARPMTTVVEIFPKERFRWGYRNMCQFVGCDWHEFRGGQDIGDDPAPNSKNKRIPYDEWMAFFHPLFRQTYGAFEEQQASLRGEAS</sequence>
<keyword evidence="1" id="KW-0328">Glycosyltransferase</keyword>
<dbReference type="Pfam" id="PF04577">
    <property type="entry name" value="Glyco_transf_61"/>
    <property type="match status" value="1"/>
</dbReference>
<comment type="caution">
    <text evidence="5">The sequence shown here is derived from an EMBL/GenBank/DDBJ whole genome shotgun (WGS) entry which is preliminary data.</text>
</comment>
<evidence type="ECO:0000313" key="6">
    <source>
        <dbReference type="Proteomes" id="UP000460718"/>
    </source>
</evidence>
<name>A0A6A3ICF8_9STRA</name>
<keyword evidence="2" id="KW-0808">Transferase</keyword>
<evidence type="ECO:0000313" key="5">
    <source>
        <dbReference type="EMBL" id="KAE8980686.1"/>
    </source>
</evidence>
<dbReference type="Proteomes" id="UP000460718">
    <property type="component" value="Unassembled WGS sequence"/>
</dbReference>
<feature type="domain" description="Glycosyltransferase 61 catalytic" evidence="4">
    <location>
        <begin position="440"/>
        <end position="535"/>
    </location>
</feature>
<evidence type="ECO:0000256" key="2">
    <source>
        <dbReference type="ARBA" id="ARBA00022679"/>
    </source>
</evidence>
<dbReference type="AlphaFoldDB" id="A0A6A3ICF8"/>
<dbReference type="PANTHER" id="PTHR20961:SF124">
    <property type="entry name" value="GLYCOSYLTRANSFERASE"/>
    <property type="match status" value="1"/>
</dbReference>
<proteinExistence type="predicted"/>